<sequence length="262" mass="29622">MGNLKLFIGVLVAIFIIIFLLLIFLVYKNSNMKKNISFLYTKNIELFKANNELTKDKADLNRQLNGNDDVFSELRLALELDSVVNSLNESGDGRKIGMDKKLEGKFVKSIPNGVPLNFKGITDNYGIRIHPISKVEKFHQGIDLRASVGTPLYATANGVVEYSGMTSSGYGYLVIISHNFGFETRYAHMQNKQVVRAGEFIKKGDLIGYSGNTGYSTGPHLHYEVRFLSRTLDPINFMKFNNIFYDERKVPWQALVKAIDDF</sequence>
<dbReference type="SUPFAM" id="SSF51261">
    <property type="entry name" value="Duplicated hybrid motif"/>
    <property type="match status" value="1"/>
</dbReference>
<evidence type="ECO:0000256" key="2">
    <source>
        <dbReference type="SAM" id="Phobius"/>
    </source>
</evidence>
<comment type="caution">
    <text evidence="4">The sequence shown here is derived from an EMBL/GenBank/DDBJ whole genome shotgun (WGS) entry which is preliminary data.</text>
</comment>
<protein>
    <recommendedName>
        <fullName evidence="3">M23ase beta-sheet core domain-containing protein</fullName>
    </recommendedName>
</protein>
<evidence type="ECO:0000313" key="4">
    <source>
        <dbReference type="EMBL" id="PSM52781.1"/>
    </source>
</evidence>
<dbReference type="OrthoDB" id="9815245at2"/>
<dbReference type="EMBL" id="PDHH01000002">
    <property type="protein sequence ID" value="PSM52781.1"/>
    <property type="molecule type" value="Genomic_DNA"/>
</dbReference>
<keyword evidence="5" id="KW-1185">Reference proteome</keyword>
<keyword evidence="2" id="KW-0472">Membrane</keyword>
<reference evidence="5" key="1">
    <citation type="submission" date="2017-10" db="EMBL/GenBank/DDBJ databases">
        <title>Campylobacter species from seals.</title>
        <authorList>
            <person name="Gilbert M.J."/>
            <person name="Zomer A.L."/>
            <person name="Timmerman A.J."/>
            <person name="Duim B."/>
            <person name="Wagenaar J.A."/>
        </authorList>
    </citation>
    <scope>NUCLEOTIDE SEQUENCE [LARGE SCALE GENOMIC DNA]</scope>
    <source>
        <strain evidence="5">17S00004-5</strain>
    </source>
</reference>
<dbReference type="PANTHER" id="PTHR21666">
    <property type="entry name" value="PEPTIDASE-RELATED"/>
    <property type="match status" value="1"/>
</dbReference>
<accession>A0A2P8R2R4</accession>
<keyword evidence="1" id="KW-0732">Signal</keyword>
<proteinExistence type="predicted"/>
<organism evidence="4 5">
    <name type="scientific">Campylobacter blaseri</name>
    <dbReference type="NCBI Taxonomy" id="2042961"/>
    <lineage>
        <taxon>Bacteria</taxon>
        <taxon>Pseudomonadati</taxon>
        <taxon>Campylobacterota</taxon>
        <taxon>Epsilonproteobacteria</taxon>
        <taxon>Campylobacterales</taxon>
        <taxon>Campylobacteraceae</taxon>
        <taxon>Campylobacter</taxon>
    </lineage>
</organism>
<evidence type="ECO:0000313" key="5">
    <source>
        <dbReference type="Proteomes" id="UP000240535"/>
    </source>
</evidence>
<dbReference type="InterPro" id="IPR011055">
    <property type="entry name" value="Dup_hybrid_motif"/>
</dbReference>
<dbReference type="Pfam" id="PF01551">
    <property type="entry name" value="Peptidase_M23"/>
    <property type="match status" value="1"/>
</dbReference>
<dbReference type="GO" id="GO:0004222">
    <property type="term" value="F:metalloendopeptidase activity"/>
    <property type="evidence" value="ECO:0007669"/>
    <property type="project" value="TreeGrafter"/>
</dbReference>
<dbReference type="InterPro" id="IPR050570">
    <property type="entry name" value="Cell_wall_metabolism_enzyme"/>
</dbReference>
<keyword evidence="2" id="KW-1133">Transmembrane helix</keyword>
<dbReference type="Gene3D" id="2.70.70.10">
    <property type="entry name" value="Glucose Permease (Domain IIA)"/>
    <property type="match status" value="1"/>
</dbReference>
<feature type="transmembrane region" description="Helical" evidence="2">
    <location>
        <begin position="6"/>
        <end position="27"/>
    </location>
</feature>
<evidence type="ECO:0000256" key="1">
    <source>
        <dbReference type="ARBA" id="ARBA00022729"/>
    </source>
</evidence>
<keyword evidence="2" id="KW-0812">Transmembrane</keyword>
<name>A0A2P8R2R4_9BACT</name>
<dbReference type="InterPro" id="IPR016047">
    <property type="entry name" value="M23ase_b-sheet_dom"/>
</dbReference>
<dbReference type="Proteomes" id="UP000240535">
    <property type="component" value="Unassembled WGS sequence"/>
</dbReference>
<dbReference type="PANTHER" id="PTHR21666:SF289">
    <property type="entry name" value="L-ALA--D-GLU ENDOPEPTIDASE"/>
    <property type="match status" value="1"/>
</dbReference>
<dbReference type="FunFam" id="2.70.70.10:FF:000006">
    <property type="entry name" value="M23 family peptidase"/>
    <property type="match status" value="1"/>
</dbReference>
<evidence type="ECO:0000259" key="3">
    <source>
        <dbReference type="Pfam" id="PF01551"/>
    </source>
</evidence>
<dbReference type="CDD" id="cd12797">
    <property type="entry name" value="M23_peptidase"/>
    <property type="match status" value="1"/>
</dbReference>
<feature type="domain" description="M23ase beta-sheet core" evidence="3">
    <location>
        <begin position="137"/>
        <end position="234"/>
    </location>
</feature>
<gene>
    <name evidence="4" type="ORF">CQ405_01940</name>
</gene>
<dbReference type="AlphaFoldDB" id="A0A2P8R2R4"/>